<organism evidence="2">
    <name type="scientific">Arion vulgaris</name>
    <dbReference type="NCBI Taxonomy" id="1028688"/>
    <lineage>
        <taxon>Eukaryota</taxon>
        <taxon>Metazoa</taxon>
        <taxon>Spiralia</taxon>
        <taxon>Lophotrochozoa</taxon>
        <taxon>Mollusca</taxon>
        <taxon>Gastropoda</taxon>
        <taxon>Heterobranchia</taxon>
        <taxon>Euthyneura</taxon>
        <taxon>Panpulmonata</taxon>
        <taxon>Eupulmonata</taxon>
        <taxon>Stylommatophora</taxon>
        <taxon>Helicina</taxon>
        <taxon>Arionoidea</taxon>
        <taxon>Arionidae</taxon>
        <taxon>Arion</taxon>
    </lineage>
</organism>
<feature type="region of interest" description="Disordered" evidence="1">
    <location>
        <begin position="1"/>
        <end position="71"/>
    </location>
</feature>
<feature type="non-terminal residue" evidence="2">
    <location>
        <position position="71"/>
    </location>
</feature>
<dbReference type="EMBL" id="HACG01000638">
    <property type="protein sequence ID" value="CEK47503.1"/>
    <property type="molecule type" value="Transcribed_RNA"/>
</dbReference>
<reference evidence="2" key="1">
    <citation type="submission" date="2014-12" db="EMBL/GenBank/DDBJ databases">
        <title>Insight into the proteome of Arion vulgaris.</title>
        <authorList>
            <person name="Aradska J."/>
            <person name="Bulat T."/>
            <person name="Smidak R."/>
            <person name="Sarate P."/>
            <person name="Gangsoo J."/>
            <person name="Sialana F."/>
            <person name="Bilban M."/>
            <person name="Lubec G."/>
        </authorList>
    </citation>
    <scope>NUCLEOTIDE SEQUENCE</scope>
    <source>
        <tissue evidence="2">Skin</tissue>
    </source>
</reference>
<evidence type="ECO:0000256" key="1">
    <source>
        <dbReference type="SAM" id="MobiDB-lite"/>
    </source>
</evidence>
<feature type="non-terminal residue" evidence="2">
    <location>
        <position position="1"/>
    </location>
</feature>
<proteinExistence type="predicted"/>
<sequence>KGYRTEDRYFNGPQSGAGGFQRNRDYNNRAPRTEGGGFERKNHLETNWRKRDDEPVKPQFSSSMSSTQPIK</sequence>
<evidence type="ECO:0000313" key="2">
    <source>
        <dbReference type="EMBL" id="CEK47503.1"/>
    </source>
</evidence>
<name>A0A0B6XUE4_9EUPU</name>
<protein>
    <submittedName>
        <fullName evidence="2">Uncharacterized protein</fullName>
    </submittedName>
</protein>
<feature type="compositionally biased region" description="Polar residues" evidence="1">
    <location>
        <begin position="59"/>
        <end position="71"/>
    </location>
</feature>
<dbReference type="AlphaFoldDB" id="A0A0B6XUE4"/>
<feature type="compositionally biased region" description="Basic and acidic residues" evidence="1">
    <location>
        <begin position="37"/>
        <end position="56"/>
    </location>
</feature>
<accession>A0A0B6XUE4</accession>
<gene>
    <name evidence="2" type="primary">ORF1509</name>
</gene>